<name>A0A3M7MGE5_9PLEO</name>
<evidence type="ECO:0000259" key="3">
    <source>
        <dbReference type="PROSITE" id="PS51767"/>
    </source>
</evidence>
<dbReference type="Pfam" id="PF00026">
    <property type="entry name" value="Asp"/>
    <property type="match status" value="1"/>
</dbReference>
<feature type="signal peptide" evidence="2">
    <location>
        <begin position="1"/>
        <end position="20"/>
    </location>
</feature>
<evidence type="ECO:0000256" key="1">
    <source>
        <dbReference type="ARBA" id="ARBA00007447"/>
    </source>
</evidence>
<evidence type="ECO:0000313" key="5">
    <source>
        <dbReference type="Proteomes" id="UP000265663"/>
    </source>
</evidence>
<accession>A0A3M7MGE5</accession>
<dbReference type="InterPro" id="IPR021109">
    <property type="entry name" value="Peptidase_aspartic_dom_sf"/>
</dbReference>
<sequence>MLSFPQVTAILAFTSAVVAAKPIRDDTASTTFLLDQPPGSKHLLTRPMEMLRVKRRYNIPVDEKLVAAAERQARRMRETFSLELEARGDGQGVVGMTPQDRYDSGAVASLVIGEGEEGKMFRMLVGTASADFWVFSSLQPKDQLRGHRYYIPDESKRMQNYTFFQGYDGGSMPAEGLVYKDTVTLGNLSTTQIFAAATNVSRGWLDIPNYDGIIGLGFKDANSITPGPQNTFFDNIRPSLAAPLFATCLRSHARGSIDFGYIDTEKVDGAITYIDVLEDGWGVWGYIGNGFAIGSDSSQITQRVLRTYLDMSTSTMFTQPDIVAAYWSRVTDAHLSDEEQGYIYPCNATHLPQISFSVNGARQLVQGDAMRTESFDKEGKWCFGGLQNIRGGVDFSLFGYNFMKDRFVVHEIQEGGEEEGWGLRG</sequence>
<feature type="domain" description="Peptidase A1" evidence="3">
    <location>
        <begin position="106"/>
        <end position="422"/>
    </location>
</feature>
<protein>
    <submittedName>
        <fullName evidence="4">Aspergillopepsin A</fullName>
    </submittedName>
</protein>
<evidence type="ECO:0000313" key="4">
    <source>
        <dbReference type="EMBL" id="RMZ73553.1"/>
    </source>
</evidence>
<dbReference type="AlphaFoldDB" id="A0A3M7MGE5"/>
<proteinExistence type="inferred from homology"/>
<organism evidence="4 5">
    <name type="scientific">Pyrenophora seminiperda CCB06</name>
    <dbReference type="NCBI Taxonomy" id="1302712"/>
    <lineage>
        <taxon>Eukaryota</taxon>
        <taxon>Fungi</taxon>
        <taxon>Dikarya</taxon>
        <taxon>Ascomycota</taxon>
        <taxon>Pezizomycotina</taxon>
        <taxon>Dothideomycetes</taxon>
        <taxon>Pleosporomycetidae</taxon>
        <taxon>Pleosporales</taxon>
        <taxon>Pleosporineae</taxon>
        <taxon>Pleosporaceae</taxon>
        <taxon>Pyrenophora</taxon>
    </lineage>
</organism>
<dbReference type="EMBL" id="KE747840">
    <property type="protein sequence ID" value="RMZ73553.1"/>
    <property type="molecule type" value="Genomic_DNA"/>
</dbReference>
<dbReference type="InterPro" id="IPR033121">
    <property type="entry name" value="PEPTIDASE_A1"/>
</dbReference>
<dbReference type="Proteomes" id="UP000265663">
    <property type="component" value="Unassembled WGS sequence"/>
</dbReference>
<dbReference type="InterPro" id="IPR001461">
    <property type="entry name" value="Aspartic_peptidase_A1"/>
</dbReference>
<keyword evidence="2" id="KW-0732">Signal</keyword>
<feature type="chain" id="PRO_5018311516" evidence="2">
    <location>
        <begin position="21"/>
        <end position="425"/>
    </location>
</feature>
<keyword evidence="5" id="KW-1185">Reference proteome</keyword>
<dbReference type="OrthoDB" id="2747330at2759"/>
<dbReference type="PROSITE" id="PS51767">
    <property type="entry name" value="PEPTIDASE_A1"/>
    <property type="match status" value="1"/>
</dbReference>
<comment type="similarity">
    <text evidence="1">Belongs to the peptidase A1 family.</text>
</comment>
<dbReference type="Gene3D" id="2.40.70.10">
    <property type="entry name" value="Acid Proteases"/>
    <property type="match status" value="2"/>
</dbReference>
<reference evidence="4 5" key="1">
    <citation type="journal article" date="2014" name="PLoS ONE">
        <title>De novo Genome Assembly of the Fungal Plant Pathogen Pyrenophora semeniperda.</title>
        <authorList>
            <person name="Soliai M.M."/>
            <person name="Meyer S.E."/>
            <person name="Udall J.A."/>
            <person name="Elzinga D.E."/>
            <person name="Hermansen R.A."/>
            <person name="Bodily P.M."/>
            <person name="Hart A.A."/>
            <person name="Coleman C.E."/>
        </authorList>
    </citation>
    <scope>NUCLEOTIDE SEQUENCE [LARGE SCALE GENOMIC DNA]</scope>
    <source>
        <strain evidence="4 5">CCB06</strain>
        <tissue evidence="4">Mycelium</tissue>
    </source>
</reference>
<dbReference type="GO" id="GO:0006508">
    <property type="term" value="P:proteolysis"/>
    <property type="evidence" value="ECO:0007669"/>
    <property type="project" value="InterPro"/>
</dbReference>
<dbReference type="GO" id="GO:0004190">
    <property type="term" value="F:aspartic-type endopeptidase activity"/>
    <property type="evidence" value="ECO:0007669"/>
    <property type="project" value="InterPro"/>
</dbReference>
<dbReference type="PANTHER" id="PTHR47966:SF2">
    <property type="entry name" value="ASPERGILLOPEPSIN-1-RELATED"/>
    <property type="match status" value="1"/>
</dbReference>
<dbReference type="PANTHER" id="PTHR47966">
    <property type="entry name" value="BETA-SITE APP-CLEAVING ENZYME, ISOFORM A-RELATED"/>
    <property type="match status" value="1"/>
</dbReference>
<evidence type="ECO:0000256" key="2">
    <source>
        <dbReference type="SAM" id="SignalP"/>
    </source>
</evidence>
<gene>
    <name evidence="4" type="ORF">GMOD_00008078</name>
</gene>
<dbReference type="SUPFAM" id="SSF50630">
    <property type="entry name" value="Acid proteases"/>
    <property type="match status" value="1"/>
</dbReference>